<protein>
    <submittedName>
        <fullName evidence="3">Uncharacterized protein</fullName>
    </submittedName>
</protein>
<dbReference type="STRING" id="1390249.BHU72_06595"/>
<evidence type="ECO:0000313" key="4">
    <source>
        <dbReference type="Proteomes" id="UP000095255"/>
    </source>
</evidence>
<dbReference type="PIRSF" id="PIRSF038984">
    <property type="entry name" value="FAD_binding_protein"/>
    <property type="match status" value="1"/>
</dbReference>
<dbReference type="GO" id="GO:0071949">
    <property type="term" value="F:FAD binding"/>
    <property type="evidence" value="ECO:0007669"/>
    <property type="project" value="InterPro"/>
</dbReference>
<proteinExistence type="predicted"/>
<evidence type="ECO:0000259" key="1">
    <source>
        <dbReference type="Pfam" id="PF01494"/>
    </source>
</evidence>
<dbReference type="SUPFAM" id="SSF51905">
    <property type="entry name" value="FAD/NAD(P)-binding domain"/>
    <property type="match status" value="1"/>
</dbReference>
<dbReference type="Gene3D" id="3.50.50.60">
    <property type="entry name" value="FAD/NAD(P)-binding domain"/>
    <property type="match status" value="2"/>
</dbReference>
<dbReference type="EMBL" id="MJAT01000035">
    <property type="protein sequence ID" value="OEH84858.1"/>
    <property type="molecule type" value="Genomic_DNA"/>
</dbReference>
<dbReference type="OrthoDB" id="9762921at2"/>
<feature type="domain" description="FAD-dependent protein C-terminal" evidence="2">
    <location>
        <begin position="287"/>
        <end position="489"/>
    </location>
</feature>
<evidence type="ECO:0000313" key="3">
    <source>
        <dbReference type="EMBL" id="OEH84858.1"/>
    </source>
</evidence>
<dbReference type="PANTHER" id="PTHR42842">
    <property type="entry name" value="FAD/NAD(P)-BINDING OXIDOREDUCTASE"/>
    <property type="match status" value="1"/>
</dbReference>
<dbReference type="RefSeq" id="WP_069702593.1">
    <property type="nucleotide sequence ID" value="NZ_MJAT01000035.1"/>
</dbReference>
<dbReference type="Pfam" id="PF21688">
    <property type="entry name" value="FAD-depend_C"/>
    <property type="match status" value="1"/>
</dbReference>
<dbReference type="InterPro" id="IPR036188">
    <property type="entry name" value="FAD/NAD-bd_sf"/>
</dbReference>
<feature type="domain" description="FAD-binding" evidence="1">
    <location>
        <begin position="99"/>
        <end position="129"/>
    </location>
</feature>
<dbReference type="InterPro" id="IPR028348">
    <property type="entry name" value="FAD-binding_protein"/>
</dbReference>
<dbReference type="InterPro" id="IPR049516">
    <property type="entry name" value="FAD-depend_C"/>
</dbReference>
<comment type="caution">
    <text evidence="3">The sequence shown here is derived from an EMBL/GenBank/DDBJ whole genome shotgun (WGS) entry which is preliminary data.</text>
</comment>
<name>A0A1E5L3Y3_9FIRM</name>
<reference evidence="3 4" key="1">
    <citation type="submission" date="2016-09" db="EMBL/GenBank/DDBJ databases">
        <title>Desulfuribacillus arsenicus sp. nov., an obligately anaerobic, dissimilatory arsenic- and antimonate-reducing bacterium isolated from anoxic sediments.</title>
        <authorList>
            <person name="Abin C.A."/>
            <person name="Hollibaugh J.T."/>
        </authorList>
    </citation>
    <scope>NUCLEOTIDE SEQUENCE [LARGE SCALE GENOMIC DNA]</scope>
    <source>
        <strain evidence="3 4">MLFW-2</strain>
    </source>
</reference>
<dbReference type="AlphaFoldDB" id="A0A1E5L3Y3"/>
<sequence length="546" mass="60828">MLKISNIKLPIGHDSHALLHAIIKELKVNKEQIQQYQILKRSLDARKKDQLHFVYQVVVTCQDERKILQNKRLKNIEPYQETTPISLNIGDKPMQHRPVIVGSGPAGLMAGIILAEYGYRPIILERGKDVDRRAKDIDEFWQTGKLNPESNIQFGEGGAGTFSDGKLTTRIRDTRIDHVYDYLIKAGAPEEISYINKPHIGTDILRNVVKSLRDMVLNAGGEIRFEHKVVDIELENQKVVGVHVHASDKHETTYIETNHVILAIGHSARDTFHMLNEKNVAMDPKSLAIGVRIEHPQTMVNQSQYGEYYDHKDLGAAEYQLVRKKDESLDRTVYSFCMCPGGIVVAAASEDGGVVTNGMSYHARDLQNANSALVVNIDPEDYGFQPGKSPLLGLEYLRKWERQAYEVGGRNFFAPAQLVRDFLEGQPTTDLSQSSVIPSYKPGVTPADLRECLPEFVIDALKQAIRDFGKRMPGFDFGDAILTGIETRTSSPLRIHRKESGESINTAGLYPTGEGAGYAGGIISAAVDGLKIAESMIQSYSNQSFQ</sequence>
<keyword evidence="4" id="KW-1185">Reference proteome</keyword>
<dbReference type="Proteomes" id="UP000095255">
    <property type="component" value="Unassembled WGS sequence"/>
</dbReference>
<organism evidence="3 4">
    <name type="scientific">Desulfuribacillus stibiiarsenatis</name>
    <dbReference type="NCBI Taxonomy" id="1390249"/>
    <lineage>
        <taxon>Bacteria</taxon>
        <taxon>Bacillati</taxon>
        <taxon>Bacillota</taxon>
        <taxon>Desulfuribacillia</taxon>
        <taxon>Desulfuribacillales</taxon>
        <taxon>Desulfuribacillaceae</taxon>
        <taxon>Desulfuribacillus</taxon>
    </lineage>
</organism>
<evidence type="ECO:0000259" key="2">
    <source>
        <dbReference type="Pfam" id="PF21688"/>
    </source>
</evidence>
<dbReference type="PANTHER" id="PTHR42842:SF3">
    <property type="entry name" value="FAD_NAD(P)-BINDING OXIDOREDUCTASE FAMILY PROTEIN"/>
    <property type="match status" value="1"/>
</dbReference>
<dbReference type="InterPro" id="IPR002938">
    <property type="entry name" value="FAD-bd"/>
</dbReference>
<gene>
    <name evidence="3" type="ORF">BHU72_06595</name>
</gene>
<dbReference type="Gene3D" id="3.30.70.2700">
    <property type="match status" value="1"/>
</dbReference>
<dbReference type="Pfam" id="PF01494">
    <property type="entry name" value="FAD_binding_3"/>
    <property type="match status" value="1"/>
</dbReference>
<accession>A0A1E5L3Y3</accession>